<dbReference type="Pfam" id="PF05231">
    <property type="entry name" value="MASE1"/>
    <property type="match status" value="1"/>
</dbReference>
<accession>A0A370DPN8</accession>
<dbReference type="InterPro" id="IPR043128">
    <property type="entry name" value="Rev_trsase/Diguanyl_cyclase"/>
</dbReference>
<dbReference type="NCBIfam" id="TIGR00254">
    <property type="entry name" value="GGDEF"/>
    <property type="match status" value="1"/>
</dbReference>
<evidence type="ECO:0000256" key="3">
    <source>
        <dbReference type="ARBA" id="ARBA00022475"/>
    </source>
</evidence>
<feature type="transmembrane region" description="Helical" evidence="7">
    <location>
        <begin position="277"/>
        <end position="299"/>
    </location>
</feature>
<dbReference type="EMBL" id="QFXC01000002">
    <property type="protein sequence ID" value="RDH86096.1"/>
    <property type="molecule type" value="Genomic_DNA"/>
</dbReference>
<protein>
    <recommendedName>
        <fullName evidence="8">GGDEF domain-containing protein</fullName>
    </recommendedName>
</protein>
<sequence length="472" mass="51943">MYMEMTKTPGFLKEFAVPFTIKNLSLIVIFSLLFFLMGVSGLQLQSAQTGVSSIWPASGLTFACLLIFGFRLWPGVLAGMLLLGFYTGLPFQVAIISGIAAILETVIPLSIARKFGFTGRLDSLHEALIFATIVTLGPIISALIGSTSMYFFSEAATLPSLSVMMLWWLGNSIGILLFGGMILSICTGVSNGLFFNHFWEKISLILAALLICTLAFLQSSGIESTLFIKFIIPLTMIGAIRFGSFGAFSSPLIATIVLLSISSNLPDNLFEHAPFGYLYLILVELWFVSISGLIMAGAFHDRSSQSQMKWLAHHDTLTQLANRNVLEQETIHALQGMRRMDQGLCLLFIDLDQLKSVNDQLGHKEGDRLLVSTAKLLVKQVRSRDIVARWGGDEFIILLRNCDLVEAQHIAEKIIISVHELSSLFKGKKFKISMSIGVTNALKDDSHESLIERADKACYTAKNTGKDKVIVI</sequence>
<keyword evidence="5 7" id="KW-1133">Transmembrane helix</keyword>
<feature type="transmembrane region" description="Helical" evidence="7">
    <location>
        <begin position="198"/>
        <end position="218"/>
    </location>
</feature>
<keyword evidence="6 7" id="KW-0472">Membrane</keyword>
<keyword evidence="10" id="KW-1185">Reference proteome</keyword>
<reference evidence="9 10" key="1">
    <citation type="journal article" date="2018" name="ISME J.">
        <title>Endosymbiont genomes yield clues of tubeworm success.</title>
        <authorList>
            <person name="Li Y."/>
            <person name="Liles M.R."/>
            <person name="Halanych K.M."/>
        </authorList>
    </citation>
    <scope>NUCLEOTIDE SEQUENCE [LARGE SCALE GENOMIC DNA]</scope>
    <source>
        <strain evidence="9">A1464</strain>
    </source>
</reference>
<comment type="caution">
    <text evidence="9">The sequence shown here is derived from an EMBL/GenBank/DDBJ whole genome shotgun (WGS) entry which is preliminary data.</text>
</comment>
<feature type="transmembrane region" description="Helical" evidence="7">
    <location>
        <begin position="54"/>
        <end position="73"/>
    </location>
</feature>
<evidence type="ECO:0000256" key="7">
    <source>
        <dbReference type="SAM" id="Phobius"/>
    </source>
</evidence>
<evidence type="ECO:0000259" key="8">
    <source>
        <dbReference type="PROSITE" id="PS50887"/>
    </source>
</evidence>
<dbReference type="InterPro" id="IPR007895">
    <property type="entry name" value="MASE1"/>
</dbReference>
<dbReference type="GO" id="GO:0005886">
    <property type="term" value="C:plasma membrane"/>
    <property type="evidence" value="ECO:0007669"/>
    <property type="project" value="UniProtKB-SubCell"/>
</dbReference>
<evidence type="ECO:0000256" key="4">
    <source>
        <dbReference type="ARBA" id="ARBA00022692"/>
    </source>
</evidence>
<keyword evidence="4 7" id="KW-0812">Transmembrane</keyword>
<evidence type="ECO:0000313" key="10">
    <source>
        <dbReference type="Proteomes" id="UP000254266"/>
    </source>
</evidence>
<organism evidence="9 10">
    <name type="scientific">endosymbiont of Galathealinum brachiosum</name>
    <dbReference type="NCBI Taxonomy" id="2200906"/>
    <lineage>
        <taxon>Bacteria</taxon>
        <taxon>Pseudomonadati</taxon>
        <taxon>Pseudomonadota</taxon>
        <taxon>Gammaproteobacteria</taxon>
        <taxon>sulfur-oxidizing symbionts</taxon>
    </lineage>
</organism>
<dbReference type="FunFam" id="3.30.70.270:FF:000001">
    <property type="entry name" value="Diguanylate cyclase domain protein"/>
    <property type="match status" value="1"/>
</dbReference>
<evidence type="ECO:0000256" key="5">
    <source>
        <dbReference type="ARBA" id="ARBA00022989"/>
    </source>
</evidence>
<evidence type="ECO:0000256" key="6">
    <source>
        <dbReference type="ARBA" id="ARBA00023136"/>
    </source>
</evidence>
<dbReference type="GO" id="GO:0003824">
    <property type="term" value="F:catalytic activity"/>
    <property type="evidence" value="ECO:0007669"/>
    <property type="project" value="UniProtKB-ARBA"/>
</dbReference>
<dbReference type="InterPro" id="IPR052163">
    <property type="entry name" value="DGC-Regulatory_Protein"/>
</dbReference>
<dbReference type="PANTHER" id="PTHR46663:SF4">
    <property type="entry name" value="DIGUANYLATE CYCLASE DGCT-RELATED"/>
    <property type="match status" value="1"/>
</dbReference>
<name>A0A370DPN8_9GAMM</name>
<feature type="transmembrane region" description="Helical" evidence="7">
    <location>
        <begin position="128"/>
        <end position="153"/>
    </location>
</feature>
<proteinExistence type="predicted"/>
<dbReference type="InterPro" id="IPR029787">
    <property type="entry name" value="Nucleotide_cyclase"/>
</dbReference>
<dbReference type="InterPro" id="IPR000160">
    <property type="entry name" value="GGDEF_dom"/>
</dbReference>
<dbReference type="Pfam" id="PF00990">
    <property type="entry name" value="GGDEF"/>
    <property type="match status" value="1"/>
</dbReference>
<dbReference type="Proteomes" id="UP000254266">
    <property type="component" value="Unassembled WGS sequence"/>
</dbReference>
<feature type="transmembrane region" description="Helical" evidence="7">
    <location>
        <begin position="85"/>
        <end position="107"/>
    </location>
</feature>
<evidence type="ECO:0000256" key="2">
    <source>
        <dbReference type="ARBA" id="ARBA00004651"/>
    </source>
</evidence>
<dbReference type="Gene3D" id="3.30.70.270">
    <property type="match status" value="1"/>
</dbReference>
<gene>
    <name evidence="9" type="ORF">DIZ80_01100</name>
</gene>
<feature type="domain" description="GGDEF" evidence="8">
    <location>
        <begin position="342"/>
        <end position="472"/>
    </location>
</feature>
<comment type="cofactor">
    <cofactor evidence="1">
        <name>Mg(2+)</name>
        <dbReference type="ChEBI" id="CHEBI:18420"/>
    </cofactor>
</comment>
<dbReference type="PROSITE" id="PS50887">
    <property type="entry name" value="GGDEF"/>
    <property type="match status" value="1"/>
</dbReference>
<evidence type="ECO:0000313" key="9">
    <source>
        <dbReference type="EMBL" id="RDH86096.1"/>
    </source>
</evidence>
<dbReference type="SUPFAM" id="SSF55073">
    <property type="entry name" value="Nucleotide cyclase"/>
    <property type="match status" value="1"/>
</dbReference>
<feature type="transmembrane region" description="Helical" evidence="7">
    <location>
        <begin position="165"/>
        <end position="186"/>
    </location>
</feature>
<dbReference type="PANTHER" id="PTHR46663">
    <property type="entry name" value="DIGUANYLATE CYCLASE DGCT-RELATED"/>
    <property type="match status" value="1"/>
</dbReference>
<dbReference type="AlphaFoldDB" id="A0A370DPN8"/>
<comment type="subcellular location">
    <subcellularLocation>
        <location evidence="2">Cell membrane</location>
        <topology evidence="2">Multi-pass membrane protein</topology>
    </subcellularLocation>
</comment>
<evidence type="ECO:0000256" key="1">
    <source>
        <dbReference type="ARBA" id="ARBA00001946"/>
    </source>
</evidence>
<dbReference type="CDD" id="cd01949">
    <property type="entry name" value="GGDEF"/>
    <property type="match status" value="1"/>
</dbReference>
<keyword evidence="3" id="KW-1003">Cell membrane</keyword>
<feature type="transmembrane region" description="Helical" evidence="7">
    <location>
        <begin position="247"/>
        <end position="265"/>
    </location>
</feature>
<dbReference type="SMART" id="SM00267">
    <property type="entry name" value="GGDEF"/>
    <property type="match status" value="1"/>
</dbReference>
<feature type="transmembrane region" description="Helical" evidence="7">
    <location>
        <begin position="20"/>
        <end position="42"/>
    </location>
</feature>